<name>A0ACB8XVV0_9ASTR</name>
<reference evidence="1 2" key="2">
    <citation type="journal article" date="2022" name="Mol. Ecol. Resour.">
        <title>The genomes of chicory, endive, great burdock and yacon provide insights into Asteraceae paleo-polyploidization history and plant inulin production.</title>
        <authorList>
            <person name="Fan W."/>
            <person name="Wang S."/>
            <person name="Wang H."/>
            <person name="Wang A."/>
            <person name="Jiang F."/>
            <person name="Liu H."/>
            <person name="Zhao H."/>
            <person name="Xu D."/>
            <person name="Zhang Y."/>
        </authorList>
    </citation>
    <scope>NUCLEOTIDE SEQUENCE [LARGE SCALE GENOMIC DNA]</scope>
    <source>
        <strain evidence="2">cv. Yunnan</strain>
        <tissue evidence="1">Leaves</tissue>
    </source>
</reference>
<protein>
    <submittedName>
        <fullName evidence="1">Uncharacterized protein</fullName>
    </submittedName>
</protein>
<comment type="caution">
    <text evidence="1">The sequence shown here is derived from an EMBL/GenBank/DDBJ whole genome shotgun (WGS) entry which is preliminary data.</text>
</comment>
<evidence type="ECO:0000313" key="1">
    <source>
        <dbReference type="EMBL" id="KAI3675378.1"/>
    </source>
</evidence>
<keyword evidence="2" id="KW-1185">Reference proteome</keyword>
<sequence>MASMASSLCIFFFFFFTLLCFSNAYTFNVGGKDGWTLHPSESYSQWSSRLRFIVKDNLHFKYDSGSDSVMEVSRGDYDSCNTNSPITTLTGGDSVFNLNRPGPFFFISGNKSNCDQGQKLTVVVISPKTKHTPPAAAPTPAKSTSPVSPVSSPPESGTPGSTSPVGSPSGGISSPPTGNPADSPGGGASSPTGGPAASPGGGGSSSPTGGPAASPDGGGSSSPTDGPAASPGGGVSSSPSGGPAGSPGGGPSGSPTGNPADVNNPAPNGSQTRPAVSATLRVLLAMIVFVVGLVY</sequence>
<reference evidence="2" key="1">
    <citation type="journal article" date="2022" name="Mol. Ecol. Resour.">
        <title>The genomes of chicory, endive, great burdock and yacon provide insights into Asteraceae palaeo-polyploidization history and plant inulin production.</title>
        <authorList>
            <person name="Fan W."/>
            <person name="Wang S."/>
            <person name="Wang H."/>
            <person name="Wang A."/>
            <person name="Jiang F."/>
            <person name="Liu H."/>
            <person name="Zhao H."/>
            <person name="Xu D."/>
            <person name="Zhang Y."/>
        </authorList>
    </citation>
    <scope>NUCLEOTIDE SEQUENCE [LARGE SCALE GENOMIC DNA]</scope>
    <source>
        <strain evidence="2">cv. Yunnan</strain>
    </source>
</reference>
<dbReference type="EMBL" id="CM042046">
    <property type="protein sequence ID" value="KAI3675378.1"/>
    <property type="molecule type" value="Genomic_DNA"/>
</dbReference>
<dbReference type="Proteomes" id="UP001056120">
    <property type="component" value="Linkage Group LG29"/>
</dbReference>
<evidence type="ECO:0000313" key="2">
    <source>
        <dbReference type="Proteomes" id="UP001056120"/>
    </source>
</evidence>
<proteinExistence type="predicted"/>
<accession>A0ACB8XVV0</accession>
<organism evidence="1 2">
    <name type="scientific">Smallanthus sonchifolius</name>
    <dbReference type="NCBI Taxonomy" id="185202"/>
    <lineage>
        <taxon>Eukaryota</taxon>
        <taxon>Viridiplantae</taxon>
        <taxon>Streptophyta</taxon>
        <taxon>Embryophyta</taxon>
        <taxon>Tracheophyta</taxon>
        <taxon>Spermatophyta</taxon>
        <taxon>Magnoliopsida</taxon>
        <taxon>eudicotyledons</taxon>
        <taxon>Gunneridae</taxon>
        <taxon>Pentapetalae</taxon>
        <taxon>asterids</taxon>
        <taxon>campanulids</taxon>
        <taxon>Asterales</taxon>
        <taxon>Asteraceae</taxon>
        <taxon>Asteroideae</taxon>
        <taxon>Heliantheae alliance</taxon>
        <taxon>Millerieae</taxon>
        <taxon>Smallanthus</taxon>
    </lineage>
</organism>
<gene>
    <name evidence="1" type="ORF">L1987_84968</name>
</gene>